<dbReference type="EMBL" id="JAEDAO010000001">
    <property type="protein sequence ID" value="MBK0392450.1"/>
    <property type="molecule type" value="Genomic_DNA"/>
</dbReference>
<dbReference type="PROSITE" id="PS51257">
    <property type="entry name" value="PROKAR_LIPOPROTEIN"/>
    <property type="match status" value="1"/>
</dbReference>
<reference evidence="3" key="1">
    <citation type="submission" date="2020-12" db="EMBL/GenBank/DDBJ databases">
        <title>Ramlibacter sp. nov., isolated from a freshwater alga, Cryptomonas.</title>
        <authorList>
            <person name="Kim H.M."/>
            <person name="Jeon C.O."/>
        </authorList>
    </citation>
    <scope>NUCLEOTIDE SEQUENCE</scope>
    <source>
        <strain evidence="3">CrO1</strain>
    </source>
</reference>
<evidence type="ECO:0008006" key="5">
    <source>
        <dbReference type="Google" id="ProtNLM"/>
    </source>
</evidence>
<evidence type="ECO:0000256" key="2">
    <source>
        <dbReference type="SAM" id="SignalP"/>
    </source>
</evidence>
<accession>A0A934PXQ1</accession>
<feature type="signal peptide" evidence="2">
    <location>
        <begin position="1"/>
        <end position="19"/>
    </location>
</feature>
<evidence type="ECO:0000313" key="4">
    <source>
        <dbReference type="Proteomes" id="UP000617041"/>
    </source>
</evidence>
<protein>
    <recommendedName>
        <fullName evidence="5">Lipoprotein</fullName>
    </recommendedName>
</protein>
<dbReference type="AlphaFoldDB" id="A0A934PXQ1"/>
<gene>
    <name evidence="3" type="ORF">I8E28_07590</name>
</gene>
<evidence type="ECO:0000256" key="1">
    <source>
        <dbReference type="SAM" id="MobiDB-lite"/>
    </source>
</evidence>
<sequence length="134" mass="13621">MTLLRPLRWVLPLASLAMAGCAVVPAEPAYPGPVVYGGTMPAPVVAYPGAVVSGGVVVGSAGPVYYGAPLYAGPPPLFWGAPGPVFVHPHVHGGSRGFRPGGHQRPQGGTPRASGNRPGSIGSAINNVRRRAQQ</sequence>
<dbReference type="RefSeq" id="WP_200787385.1">
    <property type="nucleotide sequence ID" value="NZ_JAEDAO010000001.1"/>
</dbReference>
<feature type="chain" id="PRO_5038059283" description="Lipoprotein" evidence="2">
    <location>
        <begin position="20"/>
        <end position="134"/>
    </location>
</feature>
<name>A0A934PXQ1_9BURK</name>
<evidence type="ECO:0000313" key="3">
    <source>
        <dbReference type="EMBL" id="MBK0392450.1"/>
    </source>
</evidence>
<keyword evidence="4" id="KW-1185">Reference proteome</keyword>
<feature type="region of interest" description="Disordered" evidence="1">
    <location>
        <begin position="90"/>
        <end position="134"/>
    </location>
</feature>
<keyword evidence="2" id="KW-0732">Signal</keyword>
<comment type="caution">
    <text evidence="3">The sequence shown here is derived from an EMBL/GenBank/DDBJ whole genome shotgun (WGS) entry which is preliminary data.</text>
</comment>
<dbReference type="Proteomes" id="UP000617041">
    <property type="component" value="Unassembled WGS sequence"/>
</dbReference>
<organism evidence="3 4">
    <name type="scientific">Ramlibacter algicola</name>
    <dbReference type="NCBI Taxonomy" id="2795217"/>
    <lineage>
        <taxon>Bacteria</taxon>
        <taxon>Pseudomonadati</taxon>
        <taxon>Pseudomonadota</taxon>
        <taxon>Betaproteobacteria</taxon>
        <taxon>Burkholderiales</taxon>
        <taxon>Comamonadaceae</taxon>
        <taxon>Ramlibacter</taxon>
    </lineage>
</organism>
<proteinExistence type="predicted"/>